<accession>A0ACC3DWH1</accession>
<proteinExistence type="predicted"/>
<organism evidence="1 2">
    <name type="scientific">Coniosporium uncinatum</name>
    <dbReference type="NCBI Taxonomy" id="93489"/>
    <lineage>
        <taxon>Eukaryota</taxon>
        <taxon>Fungi</taxon>
        <taxon>Dikarya</taxon>
        <taxon>Ascomycota</taxon>
        <taxon>Pezizomycotina</taxon>
        <taxon>Dothideomycetes</taxon>
        <taxon>Dothideomycetes incertae sedis</taxon>
        <taxon>Coniosporium</taxon>
    </lineage>
</organism>
<comment type="caution">
    <text evidence="1">The sequence shown here is derived from an EMBL/GenBank/DDBJ whole genome shotgun (WGS) entry which is preliminary data.</text>
</comment>
<evidence type="ECO:0000313" key="2">
    <source>
        <dbReference type="Proteomes" id="UP001186974"/>
    </source>
</evidence>
<keyword evidence="2" id="KW-1185">Reference proteome</keyword>
<reference evidence="1" key="1">
    <citation type="submission" date="2024-09" db="EMBL/GenBank/DDBJ databases">
        <title>Black Yeasts Isolated from many extreme environments.</title>
        <authorList>
            <person name="Coleine C."/>
            <person name="Stajich J.E."/>
            <person name="Selbmann L."/>
        </authorList>
    </citation>
    <scope>NUCLEOTIDE SEQUENCE</scope>
    <source>
        <strain evidence="1">CCFEE 5737</strain>
    </source>
</reference>
<name>A0ACC3DWH1_9PEZI</name>
<sequence>MPTTAILLVDPTVNSGHPLWGGYRPSDATPSYQIWCSNPDQPFEAPKRLDLFDDVVYWSRKVTHDLDVVDCNPIRLAIPAYKLIIADWNTVLKHMTTMLGKIEWEFENPHWGTPSDNAKLIKKLSPWRRNVGYYQKMIADAIHRLLSPQTGLEALRTDFEHVQQEMNNIQLRIERIQVMATNAISAEEGRLTAKQNSQFASLTMLATIFLPLNFTSSFLSMSPDFFFATKTIWLFFAIGVTLTMTVLLIVDLTRPERKGIVREIWEAVFASKEQSSSSTSGPQSSPSLSKRVTVPWTIRE</sequence>
<dbReference type="Proteomes" id="UP001186974">
    <property type="component" value="Unassembled WGS sequence"/>
</dbReference>
<protein>
    <submittedName>
        <fullName evidence="1">Uncharacterized protein</fullName>
    </submittedName>
</protein>
<gene>
    <name evidence="1" type="ORF">LTS18_009841</name>
</gene>
<evidence type="ECO:0000313" key="1">
    <source>
        <dbReference type="EMBL" id="KAK3081137.1"/>
    </source>
</evidence>
<dbReference type="EMBL" id="JAWDJW010000270">
    <property type="protein sequence ID" value="KAK3081137.1"/>
    <property type="molecule type" value="Genomic_DNA"/>
</dbReference>